<organism evidence="1 2">
    <name type="scientific">Caenorhabditis tropicalis</name>
    <dbReference type="NCBI Taxonomy" id="1561998"/>
    <lineage>
        <taxon>Eukaryota</taxon>
        <taxon>Metazoa</taxon>
        <taxon>Ecdysozoa</taxon>
        <taxon>Nematoda</taxon>
        <taxon>Chromadorea</taxon>
        <taxon>Rhabditida</taxon>
        <taxon>Rhabditina</taxon>
        <taxon>Rhabditomorpha</taxon>
        <taxon>Rhabditoidea</taxon>
        <taxon>Rhabditidae</taxon>
        <taxon>Peloderinae</taxon>
        <taxon>Caenorhabditis</taxon>
    </lineage>
</organism>
<dbReference type="WBParaSite" id="Csp11.Scaffold630.g18052.t1">
    <property type="protein sequence ID" value="Csp11.Scaffold630.g18052.t1"/>
    <property type="gene ID" value="Csp11.Scaffold630.g18052"/>
</dbReference>
<accession>A0A1I7UPJ4</accession>
<dbReference type="AlphaFoldDB" id="A0A1I7UPJ4"/>
<evidence type="ECO:0000313" key="1">
    <source>
        <dbReference type="Proteomes" id="UP000095282"/>
    </source>
</evidence>
<dbReference type="Proteomes" id="UP000095282">
    <property type="component" value="Unplaced"/>
</dbReference>
<evidence type="ECO:0000313" key="2">
    <source>
        <dbReference type="WBParaSite" id="Csp11.Scaffold630.g18052.t1"/>
    </source>
</evidence>
<sequence length="254" mass="29211">MTKVLVPLDASQQHRKYRLLDLYRTVSVFTFPLIVTPEKLVVSSSGHLDVQIKNPTSRPFHVKCSIKSFAFVLENAQNNQYNDGSQEIEHKLEPDGVLNLKIKYEDDFNGNKRTWEYDNAEGHLSIEGTASSFSVNPDGKINKEKPTIDLETEKVFSLSGVPEKMKSIMEKYVEPSERYEVEMGKEQRNENVIAKYGSKIDQMTDQQIMDAKKEEVRKMKEERMKKEGKTVEMKSPIVQTASKNKKKKKKCVVM</sequence>
<protein>
    <submittedName>
        <fullName evidence="2">Major sperm protein</fullName>
    </submittedName>
</protein>
<name>A0A1I7UPJ4_9PELO</name>
<proteinExistence type="predicted"/>
<keyword evidence="1" id="KW-1185">Reference proteome</keyword>
<reference evidence="2" key="1">
    <citation type="submission" date="2016-11" db="UniProtKB">
        <authorList>
            <consortium name="WormBaseParasite"/>
        </authorList>
    </citation>
    <scope>IDENTIFICATION</scope>
</reference>